<dbReference type="PANTHER" id="PTHR12241">
    <property type="entry name" value="TUBULIN POLYGLUTAMYLASE"/>
    <property type="match status" value="1"/>
</dbReference>
<dbReference type="EMBL" id="JBHSZP010000002">
    <property type="protein sequence ID" value="MFC7088479.1"/>
    <property type="molecule type" value="Genomic_DNA"/>
</dbReference>
<keyword evidence="1" id="KW-0436">Ligase</keyword>
<accession>A0ABW2EWR6</accession>
<keyword evidence="5" id="KW-1185">Reference proteome</keyword>
<proteinExistence type="predicted"/>
<dbReference type="Proteomes" id="UP001596411">
    <property type="component" value="Unassembled WGS sequence"/>
</dbReference>
<organism evidence="4 5">
    <name type="scientific">Halomonas salifodinae</name>
    <dbReference type="NCBI Taxonomy" id="438745"/>
    <lineage>
        <taxon>Bacteria</taxon>
        <taxon>Pseudomonadati</taxon>
        <taxon>Pseudomonadota</taxon>
        <taxon>Gammaproteobacteria</taxon>
        <taxon>Oceanospirillales</taxon>
        <taxon>Halomonadaceae</taxon>
        <taxon>Halomonas</taxon>
    </lineage>
</organism>
<dbReference type="InterPro" id="IPR004344">
    <property type="entry name" value="TTL/TTLL_fam"/>
</dbReference>
<sequence length="752" mass="82106">MSQTREPLRFWLGGQRAAEQDRFFREALEPLGWQPGDETQWDAGWVTGMPDPAQFRRVSPRRKLNHFPGNAALTVKSRLHQSLAELRARVEDGFGADSEYAARLGFFPRAYVMPRDYHALQEAAQNHPERRWILKPTNASKGKGVRVLRDAAEAPLARDWLVQEYLANPHTIRGHKYVLRLYVLISSLAPLRVYLYRQGFAKLASEPWDPEDADNPFSQLTNPDINALNERAEVPVEFIDLDRYRTWLREMGHDDGALFARIEDLVALTAIAAVDAMRGRTAEAGVDPRGCYELLGLDCLVDDTLKPWILECNLSPSLGICAGPESGGRVEAAVKGGLVRDLVTLVDIPGEHPPAEAGSEDEIAPLVTEARAELARAGGFRRLLPASEPERYLPCFSLPSRADLLLAEGLTGRPVTPPRLSRRRVTELIDGESLALHARDRLYRLNDTAALIWLLANEGLAPDAIVEELARLAIGAEGAPDLATQRQEVWQTLGDWCRLGLLCQGQAPAPRESLAPTRMPRDRPIRRGLEFDGRRWRLELADGAVLTRLARDFPLEAWPAEEEAPTLAVLREPGAGYALAAEGEWIAGRLGLTHLAGALRRHLLHRAATPGRPVAEVELLSDGTGGAVLCLCASDAAWAASLIEAQAGEAPGGRGQGLRLRLETPAQGESLSPGAPRAVRLRGVLLVEEGPSLPTPLDLLAALLPRLHAADDAAPQALLGWFAGLPARRVASEVEIEAALSDWLAPPAAVGD</sequence>
<dbReference type="PROSITE" id="PS51221">
    <property type="entry name" value="TTL"/>
    <property type="match status" value="1"/>
</dbReference>
<protein>
    <recommendedName>
        <fullName evidence="6">Amylase</fullName>
    </recommendedName>
</protein>
<comment type="caution">
    <text evidence="4">The sequence shown here is derived from an EMBL/GenBank/DDBJ whole genome shotgun (WGS) entry which is preliminary data.</text>
</comment>
<evidence type="ECO:0000256" key="1">
    <source>
        <dbReference type="ARBA" id="ARBA00022598"/>
    </source>
</evidence>
<name>A0ABW2EWR6_9GAMM</name>
<reference evidence="5" key="1">
    <citation type="journal article" date="2019" name="Int. J. Syst. Evol. Microbiol.">
        <title>The Global Catalogue of Microorganisms (GCM) 10K type strain sequencing project: providing services to taxonomists for standard genome sequencing and annotation.</title>
        <authorList>
            <consortium name="The Broad Institute Genomics Platform"/>
            <consortium name="The Broad Institute Genome Sequencing Center for Infectious Disease"/>
            <person name="Wu L."/>
            <person name="Ma J."/>
        </authorList>
    </citation>
    <scope>NUCLEOTIDE SEQUENCE [LARGE SCALE GENOMIC DNA]</scope>
    <source>
        <strain evidence="5">CGMCC 1.13666</strain>
    </source>
</reference>
<keyword evidence="2" id="KW-0547">Nucleotide-binding</keyword>
<dbReference type="RefSeq" id="WP_346061755.1">
    <property type="nucleotide sequence ID" value="NZ_BAAADR010000004.1"/>
</dbReference>
<evidence type="ECO:0000313" key="4">
    <source>
        <dbReference type="EMBL" id="MFC7088479.1"/>
    </source>
</evidence>
<evidence type="ECO:0000256" key="3">
    <source>
        <dbReference type="ARBA" id="ARBA00022840"/>
    </source>
</evidence>
<evidence type="ECO:0000256" key="2">
    <source>
        <dbReference type="ARBA" id="ARBA00022741"/>
    </source>
</evidence>
<dbReference type="Pfam" id="PF03133">
    <property type="entry name" value="TTL"/>
    <property type="match status" value="1"/>
</dbReference>
<dbReference type="Gene3D" id="3.30.470.20">
    <property type="entry name" value="ATP-grasp fold, B domain"/>
    <property type="match status" value="1"/>
</dbReference>
<gene>
    <name evidence="4" type="ORF">ACFQH5_02800</name>
</gene>
<keyword evidence="3" id="KW-0067">ATP-binding</keyword>
<evidence type="ECO:0008006" key="6">
    <source>
        <dbReference type="Google" id="ProtNLM"/>
    </source>
</evidence>
<dbReference type="SUPFAM" id="SSF56059">
    <property type="entry name" value="Glutathione synthetase ATP-binding domain-like"/>
    <property type="match status" value="1"/>
</dbReference>
<evidence type="ECO:0000313" key="5">
    <source>
        <dbReference type="Proteomes" id="UP001596411"/>
    </source>
</evidence>